<dbReference type="Gene3D" id="3.40.630.30">
    <property type="match status" value="1"/>
</dbReference>
<comment type="caution">
    <text evidence="5">The sequence shown here is derived from an EMBL/GenBank/DDBJ whole genome shotgun (WGS) entry which is preliminary data.</text>
</comment>
<name>A0ABS4NTL7_9BACL</name>
<proteinExistence type="inferred from homology"/>
<reference evidence="5 6" key="1">
    <citation type="submission" date="2021-03" db="EMBL/GenBank/DDBJ databases">
        <title>Genomic Encyclopedia of Type Strains, Phase IV (KMG-IV): sequencing the most valuable type-strain genomes for metagenomic binning, comparative biology and taxonomic classification.</title>
        <authorList>
            <person name="Goeker M."/>
        </authorList>
    </citation>
    <scope>NUCLEOTIDE SEQUENCE [LARGE SCALE GENOMIC DNA]</scope>
    <source>
        <strain evidence="5 6">DSM 101953</strain>
    </source>
</reference>
<dbReference type="CDD" id="cd04301">
    <property type="entry name" value="NAT_SF"/>
    <property type="match status" value="1"/>
</dbReference>
<accession>A0ABS4NTL7</accession>
<organism evidence="5 6">
    <name type="scientific">Paenibacillus silagei</name>
    <dbReference type="NCBI Taxonomy" id="1670801"/>
    <lineage>
        <taxon>Bacteria</taxon>
        <taxon>Bacillati</taxon>
        <taxon>Bacillota</taxon>
        <taxon>Bacilli</taxon>
        <taxon>Bacillales</taxon>
        <taxon>Paenibacillaceae</taxon>
        <taxon>Paenibacillus</taxon>
    </lineage>
</organism>
<evidence type="ECO:0000256" key="2">
    <source>
        <dbReference type="ARBA" id="ARBA00023315"/>
    </source>
</evidence>
<feature type="domain" description="N-acetyltransferase" evidence="4">
    <location>
        <begin position="15"/>
        <end position="176"/>
    </location>
</feature>
<dbReference type="PROSITE" id="PS51186">
    <property type="entry name" value="GNAT"/>
    <property type="match status" value="1"/>
</dbReference>
<keyword evidence="6" id="KW-1185">Reference proteome</keyword>
<dbReference type="PANTHER" id="PTHR43792">
    <property type="entry name" value="GNAT FAMILY, PUTATIVE (AFU_ORTHOLOGUE AFUA_3G00765)-RELATED-RELATED"/>
    <property type="match status" value="1"/>
</dbReference>
<dbReference type="Pfam" id="PF13302">
    <property type="entry name" value="Acetyltransf_3"/>
    <property type="match status" value="1"/>
</dbReference>
<evidence type="ECO:0000313" key="6">
    <source>
        <dbReference type="Proteomes" id="UP000773462"/>
    </source>
</evidence>
<comment type="similarity">
    <text evidence="3">Belongs to the acetyltransferase family. RimJ subfamily.</text>
</comment>
<keyword evidence="1" id="KW-0808">Transferase</keyword>
<dbReference type="InterPro" id="IPR016181">
    <property type="entry name" value="Acyl_CoA_acyltransferase"/>
</dbReference>
<dbReference type="Proteomes" id="UP000773462">
    <property type="component" value="Unassembled WGS sequence"/>
</dbReference>
<protein>
    <submittedName>
        <fullName evidence="5">RimJ/RimL family protein N-acetyltransferase</fullName>
    </submittedName>
</protein>
<evidence type="ECO:0000259" key="4">
    <source>
        <dbReference type="PROSITE" id="PS51186"/>
    </source>
</evidence>
<keyword evidence="2" id="KW-0012">Acyltransferase</keyword>
<evidence type="ECO:0000256" key="3">
    <source>
        <dbReference type="ARBA" id="ARBA00038502"/>
    </source>
</evidence>
<dbReference type="PANTHER" id="PTHR43792:SF8">
    <property type="entry name" value="[RIBOSOMAL PROTEIN US5]-ALANINE N-ACETYLTRANSFERASE"/>
    <property type="match status" value="1"/>
</dbReference>
<dbReference type="InterPro" id="IPR051531">
    <property type="entry name" value="N-acetyltransferase"/>
</dbReference>
<dbReference type="RefSeq" id="WP_209873973.1">
    <property type="nucleotide sequence ID" value="NZ_JAGGLV010000008.1"/>
</dbReference>
<gene>
    <name evidence="5" type="ORF">J2Z70_002903</name>
</gene>
<dbReference type="SUPFAM" id="SSF55729">
    <property type="entry name" value="Acyl-CoA N-acyltransferases (Nat)"/>
    <property type="match status" value="1"/>
</dbReference>
<dbReference type="EMBL" id="JAGGLV010000008">
    <property type="protein sequence ID" value="MBP2112749.1"/>
    <property type="molecule type" value="Genomic_DNA"/>
</dbReference>
<sequence length="185" mass="21207">MIYHRAERAIETERLLLRLFKPTDATDVSYHCNNYNIYKSTLTLPYPYPIECAVDWIANHEQNFDLDKMYDFAITDKADGRLYGAVGLSNHPSHHNGEIGYWIGEAHWGHGYGTEAARAVIEFAFAEKKCHKVYARHFASNPASGRIMQKCGMTYEGTLKDQVHKNNSYEDLVYYGIINPAHLSQ</sequence>
<dbReference type="InterPro" id="IPR000182">
    <property type="entry name" value="GNAT_dom"/>
</dbReference>
<evidence type="ECO:0000256" key="1">
    <source>
        <dbReference type="ARBA" id="ARBA00022679"/>
    </source>
</evidence>
<evidence type="ECO:0000313" key="5">
    <source>
        <dbReference type="EMBL" id="MBP2112749.1"/>
    </source>
</evidence>